<dbReference type="STRING" id="574096.HA38_12460"/>
<dbReference type="PANTHER" id="PTHR34156">
    <property type="entry name" value="OUTER MEMBRANE PROTEIN-RELATED-RELATED"/>
    <property type="match status" value="1"/>
</dbReference>
<feature type="signal peptide" evidence="2">
    <location>
        <begin position="1"/>
        <end position="19"/>
    </location>
</feature>
<name>A0A2V2BLG9_9GAMM</name>
<proteinExistence type="predicted"/>
<dbReference type="RefSeq" id="WP_109716826.1">
    <property type="nucleotide sequence ID" value="NZ_CP125958.1"/>
</dbReference>
<comment type="caution">
    <text evidence="4">The sequence shown here is derived from an EMBL/GenBank/DDBJ whole genome shotgun (WGS) entry which is preliminary data.</text>
</comment>
<keyword evidence="1 2" id="KW-0732">Signal</keyword>
<dbReference type="InterPro" id="IPR036275">
    <property type="entry name" value="YdgH-like_sf"/>
</dbReference>
<sequence>MRYALLLTLSLFLSGCSLFQDTPKAPPAPTGEAQSITRAQSYGLPKLGTISASVRGSPDDAQRAIAARANQAGAVYYQILMVDETITPGIWYTTAILYGASPAAGARQ</sequence>
<dbReference type="InterPro" id="IPR051096">
    <property type="entry name" value="BhsA/McbA_stress_biofilm_assoc"/>
</dbReference>
<dbReference type="PANTHER" id="PTHR34156:SF11">
    <property type="entry name" value="LIPOPROTEIN BSMA"/>
    <property type="match status" value="1"/>
</dbReference>
<dbReference type="InterPro" id="IPR025543">
    <property type="entry name" value="Dodecin-like"/>
</dbReference>
<protein>
    <submittedName>
        <fullName evidence="4">Uncharacterized protein DUF1471</fullName>
    </submittedName>
</protein>
<dbReference type="NCBIfam" id="NF011433">
    <property type="entry name" value="PRK14864.1"/>
    <property type="match status" value="1"/>
</dbReference>
<dbReference type="Proteomes" id="UP000245981">
    <property type="component" value="Unassembled WGS sequence"/>
</dbReference>
<evidence type="ECO:0000259" key="3">
    <source>
        <dbReference type="Pfam" id="PF07338"/>
    </source>
</evidence>
<dbReference type="GeneID" id="99735205"/>
<dbReference type="Pfam" id="PF07338">
    <property type="entry name" value="YdgH_BhsA-like"/>
    <property type="match status" value="1"/>
</dbReference>
<dbReference type="Gene3D" id="3.30.1660.10">
    <property type="entry name" value="Flavin-binding protein dodecin"/>
    <property type="match status" value="1"/>
</dbReference>
<organism evidence="4 5">
    <name type="scientific">Pantoea allii</name>
    <dbReference type="NCBI Taxonomy" id="574096"/>
    <lineage>
        <taxon>Bacteria</taxon>
        <taxon>Pseudomonadati</taxon>
        <taxon>Pseudomonadota</taxon>
        <taxon>Gammaproteobacteria</taxon>
        <taxon>Enterobacterales</taxon>
        <taxon>Erwiniaceae</taxon>
        <taxon>Pantoea</taxon>
    </lineage>
</organism>
<feature type="domain" description="YdgH/BhsA/McbA-like" evidence="3">
    <location>
        <begin position="46"/>
        <end position="98"/>
    </location>
</feature>
<feature type="chain" id="PRO_5016025385" evidence="2">
    <location>
        <begin position="20"/>
        <end position="108"/>
    </location>
</feature>
<dbReference type="EMBL" id="QGHF01000003">
    <property type="protein sequence ID" value="PWK98299.1"/>
    <property type="molecule type" value="Genomic_DNA"/>
</dbReference>
<gene>
    <name evidence="4" type="ORF">C7431_10362</name>
</gene>
<evidence type="ECO:0000313" key="4">
    <source>
        <dbReference type="EMBL" id="PWK98299.1"/>
    </source>
</evidence>
<evidence type="ECO:0000313" key="5">
    <source>
        <dbReference type="Proteomes" id="UP000245981"/>
    </source>
</evidence>
<evidence type="ECO:0000256" key="2">
    <source>
        <dbReference type="SAM" id="SignalP"/>
    </source>
</evidence>
<dbReference type="OrthoDB" id="6415092at2"/>
<dbReference type="PROSITE" id="PS51257">
    <property type="entry name" value="PROKAR_LIPOPROTEIN"/>
    <property type="match status" value="1"/>
</dbReference>
<reference evidence="4 5" key="1">
    <citation type="submission" date="2018-05" db="EMBL/GenBank/DDBJ databases">
        <title>Genomic Encyclopedia of Type Strains, Phase IV (KMG-V): Genome sequencing to study the core and pangenomes of soil and plant-associated prokaryotes.</title>
        <authorList>
            <person name="Whitman W."/>
        </authorList>
    </citation>
    <scope>NUCLEOTIDE SEQUENCE [LARGE SCALE GENOMIC DNA]</scope>
    <source>
        <strain evidence="4 5">PNA 200-10</strain>
    </source>
</reference>
<evidence type="ECO:0000256" key="1">
    <source>
        <dbReference type="ARBA" id="ARBA00022729"/>
    </source>
</evidence>
<dbReference type="SUPFAM" id="SSF159871">
    <property type="entry name" value="YdgH-like"/>
    <property type="match status" value="1"/>
</dbReference>
<accession>A0A2V2BLG9</accession>
<dbReference type="InterPro" id="IPR010854">
    <property type="entry name" value="YdgH/BhsA/McbA-like_dom"/>
</dbReference>
<dbReference type="AlphaFoldDB" id="A0A2V2BLG9"/>